<dbReference type="GO" id="GO:0005576">
    <property type="term" value="C:extracellular region"/>
    <property type="evidence" value="ECO:0007669"/>
    <property type="project" value="InterPro"/>
</dbReference>
<keyword evidence="4" id="KW-1015">Disulfide bond</keyword>
<evidence type="ECO:0000259" key="6">
    <source>
        <dbReference type="PROSITE" id="PS50940"/>
    </source>
</evidence>
<keyword evidence="3" id="KW-0677">Repeat</keyword>
<dbReference type="InterPro" id="IPR051940">
    <property type="entry name" value="Chitin_bind-dev_reg"/>
</dbReference>
<keyword evidence="5" id="KW-0325">Glycoprotein</keyword>
<evidence type="ECO:0000256" key="3">
    <source>
        <dbReference type="ARBA" id="ARBA00022737"/>
    </source>
</evidence>
<feature type="domain" description="Chitin-binding type-2" evidence="6">
    <location>
        <begin position="53"/>
        <end position="110"/>
    </location>
</feature>
<evidence type="ECO:0000313" key="7">
    <source>
        <dbReference type="Proteomes" id="UP000046393"/>
    </source>
</evidence>
<sequence>MVRHFLNPRNCTKFYRCASVERLECPDGKLFSFEMQNCLNIGLNSAEIFDENNEITRTRQSMIHRFIDPQDIHTFYRCLDQPTAFTCPSNTVFNEISEVCDWRRNVPRCT</sequence>
<dbReference type="Gene3D" id="2.170.140.10">
    <property type="entry name" value="Chitin binding domain"/>
    <property type="match status" value="2"/>
</dbReference>
<name>A0A0N5AV76_9BILA</name>
<evidence type="ECO:0000256" key="1">
    <source>
        <dbReference type="ARBA" id="ARBA00022669"/>
    </source>
</evidence>
<protein>
    <submittedName>
        <fullName evidence="8">Chitin-binding type-2 domain-containing protein</fullName>
    </submittedName>
</protein>
<keyword evidence="1" id="KW-0147">Chitin-binding</keyword>
<evidence type="ECO:0000313" key="8">
    <source>
        <dbReference type="WBParaSite" id="SMUV_0000878501-mRNA-1"/>
    </source>
</evidence>
<dbReference type="PANTHER" id="PTHR23301">
    <property type="entry name" value="CHITIN BINDING PERITROPHIN-A"/>
    <property type="match status" value="1"/>
</dbReference>
<dbReference type="SUPFAM" id="SSF57625">
    <property type="entry name" value="Invertebrate chitin-binding proteins"/>
    <property type="match status" value="2"/>
</dbReference>
<dbReference type="Pfam" id="PF01607">
    <property type="entry name" value="CBM_14"/>
    <property type="match status" value="2"/>
</dbReference>
<evidence type="ECO:0000256" key="5">
    <source>
        <dbReference type="ARBA" id="ARBA00023180"/>
    </source>
</evidence>
<reference evidence="8" key="1">
    <citation type="submission" date="2017-02" db="UniProtKB">
        <authorList>
            <consortium name="WormBaseParasite"/>
        </authorList>
    </citation>
    <scope>IDENTIFICATION</scope>
</reference>
<organism evidence="7 8">
    <name type="scientific">Syphacia muris</name>
    <dbReference type="NCBI Taxonomy" id="451379"/>
    <lineage>
        <taxon>Eukaryota</taxon>
        <taxon>Metazoa</taxon>
        <taxon>Ecdysozoa</taxon>
        <taxon>Nematoda</taxon>
        <taxon>Chromadorea</taxon>
        <taxon>Rhabditida</taxon>
        <taxon>Spirurina</taxon>
        <taxon>Oxyuridomorpha</taxon>
        <taxon>Oxyuroidea</taxon>
        <taxon>Oxyuridae</taxon>
        <taxon>Syphacia</taxon>
    </lineage>
</organism>
<dbReference type="Proteomes" id="UP000046393">
    <property type="component" value="Unplaced"/>
</dbReference>
<dbReference type="InterPro" id="IPR002557">
    <property type="entry name" value="Chitin-bd_dom"/>
</dbReference>
<dbReference type="AlphaFoldDB" id="A0A0N5AV76"/>
<accession>A0A0N5AV76</accession>
<keyword evidence="2" id="KW-0732">Signal</keyword>
<keyword evidence="7" id="KW-1185">Reference proteome</keyword>
<dbReference type="PANTHER" id="PTHR23301:SF0">
    <property type="entry name" value="CHITIN-BINDING TYPE-2 DOMAIN-CONTAINING PROTEIN-RELATED"/>
    <property type="match status" value="1"/>
</dbReference>
<dbReference type="PROSITE" id="PS50940">
    <property type="entry name" value="CHIT_BIND_II"/>
    <property type="match status" value="1"/>
</dbReference>
<dbReference type="InterPro" id="IPR036508">
    <property type="entry name" value="Chitin-bd_dom_sf"/>
</dbReference>
<dbReference type="SMART" id="SM00494">
    <property type="entry name" value="ChtBD2"/>
    <property type="match status" value="2"/>
</dbReference>
<evidence type="ECO:0000256" key="4">
    <source>
        <dbReference type="ARBA" id="ARBA00023157"/>
    </source>
</evidence>
<evidence type="ECO:0000256" key="2">
    <source>
        <dbReference type="ARBA" id="ARBA00022729"/>
    </source>
</evidence>
<dbReference type="WBParaSite" id="SMUV_0000878501-mRNA-1">
    <property type="protein sequence ID" value="SMUV_0000878501-mRNA-1"/>
    <property type="gene ID" value="SMUV_0000878501"/>
</dbReference>
<proteinExistence type="predicted"/>
<dbReference type="GO" id="GO:0008061">
    <property type="term" value="F:chitin binding"/>
    <property type="evidence" value="ECO:0007669"/>
    <property type="project" value="UniProtKB-KW"/>
</dbReference>